<keyword evidence="4 7" id="KW-0694">RNA-binding</keyword>
<comment type="function">
    <text evidence="7">Component of the signal recognition particle (SRP) complex, a ribonucleoprotein complex that mediates the cotranslational targeting of secretory and membrane proteins to the endoplasmic reticulum (ER). SRP9 together with SRP14 and the Alu portion of the SRP RNA, constitutes the elongation arrest domain of SRP. The complex of SRP9 and SRP14 is required for SRP RNA binding.</text>
</comment>
<comment type="subcellular location">
    <subcellularLocation>
        <location evidence="1 7">Cytoplasm</location>
    </subcellularLocation>
</comment>
<dbReference type="SUPFAM" id="SSF54762">
    <property type="entry name" value="Signal recognition particle alu RNA binding heterodimer, SRP9/14"/>
    <property type="match status" value="1"/>
</dbReference>
<keyword evidence="5 7" id="KW-0733">Signal recognition particle</keyword>
<comment type="similarity">
    <text evidence="2 7">Belongs to the SRP14 family.</text>
</comment>
<keyword evidence="9" id="KW-1185">Reference proteome</keyword>
<dbReference type="InterPro" id="IPR003210">
    <property type="entry name" value="Signal_recog_particle_SRP14"/>
</dbReference>
<dbReference type="PANTHER" id="PTHR12013">
    <property type="entry name" value="SIGNAL RECOGNITION PARTICLE 14 KD PROTEIN"/>
    <property type="match status" value="1"/>
</dbReference>
<dbReference type="Proteomes" id="UP001497392">
    <property type="component" value="Unassembled WGS sequence"/>
</dbReference>
<reference evidence="8 9" key="1">
    <citation type="submission" date="2024-06" db="EMBL/GenBank/DDBJ databases">
        <authorList>
            <person name="Kraege A."/>
            <person name="Thomma B."/>
        </authorList>
    </citation>
    <scope>NUCLEOTIDE SEQUENCE [LARGE SCALE GENOMIC DNA]</scope>
</reference>
<evidence type="ECO:0000256" key="3">
    <source>
        <dbReference type="ARBA" id="ARBA00022490"/>
    </source>
</evidence>
<proteinExistence type="inferred from homology"/>
<evidence type="ECO:0000256" key="5">
    <source>
        <dbReference type="ARBA" id="ARBA00023135"/>
    </source>
</evidence>
<dbReference type="EMBL" id="CAXHTA020000007">
    <property type="protein sequence ID" value="CAL5222481.1"/>
    <property type="molecule type" value="Genomic_DNA"/>
</dbReference>
<evidence type="ECO:0000313" key="8">
    <source>
        <dbReference type="EMBL" id="CAL5222481.1"/>
    </source>
</evidence>
<sequence>MVQVDTGRFLNELGRLFEKAKAKDSVRVTLKRSNLKPRKSKKPNEEAQYVCLVRATDGNKKISTTVTAKDYSRFQESYATILKAHMDALKRKEKTKAKPTGKKA</sequence>
<evidence type="ECO:0000256" key="1">
    <source>
        <dbReference type="ARBA" id="ARBA00004496"/>
    </source>
</evidence>
<keyword evidence="6 7" id="KW-0687">Ribonucleoprotein</keyword>
<gene>
    <name evidence="8" type="primary">g4853</name>
    <name evidence="8" type="ORF">VP750_LOCUS4140</name>
</gene>
<evidence type="ECO:0000256" key="7">
    <source>
        <dbReference type="RuleBase" id="RU368100"/>
    </source>
</evidence>
<name>A0ABP1FRC7_9CHLO</name>
<evidence type="ECO:0000313" key="9">
    <source>
        <dbReference type="Proteomes" id="UP001497392"/>
    </source>
</evidence>
<evidence type="ECO:0000256" key="4">
    <source>
        <dbReference type="ARBA" id="ARBA00022884"/>
    </source>
</evidence>
<comment type="caution">
    <text evidence="8">The sequence shown here is derived from an EMBL/GenBank/DDBJ whole genome shotgun (WGS) entry which is preliminary data.</text>
</comment>
<comment type="subunit">
    <text evidence="7">Heterodimer with SRP9; binds RNA as heterodimer. Component of a signal recognition particle (SRP) complex that consists of a 7SL RNA molecule of 300 nucleotides and six protein subunits: SRP72, SRP68, SRP54, SRP19, SRP14 and SRP9.</text>
</comment>
<keyword evidence="3 7" id="KW-0963">Cytoplasm</keyword>
<evidence type="ECO:0000256" key="2">
    <source>
        <dbReference type="ARBA" id="ARBA00010349"/>
    </source>
</evidence>
<accession>A0ABP1FRC7</accession>
<evidence type="ECO:0000256" key="6">
    <source>
        <dbReference type="ARBA" id="ARBA00023274"/>
    </source>
</evidence>
<organism evidence="8 9">
    <name type="scientific">Coccomyxa viridis</name>
    <dbReference type="NCBI Taxonomy" id="1274662"/>
    <lineage>
        <taxon>Eukaryota</taxon>
        <taxon>Viridiplantae</taxon>
        <taxon>Chlorophyta</taxon>
        <taxon>core chlorophytes</taxon>
        <taxon>Trebouxiophyceae</taxon>
        <taxon>Trebouxiophyceae incertae sedis</taxon>
        <taxon>Coccomyxaceae</taxon>
        <taxon>Coccomyxa</taxon>
    </lineage>
</organism>
<dbReference type="Gene3D" id="3.30.720.10">
    <property type="entry name" value="Signal recognition particle alu RNA binding heterodimer, srp9/1"/>
    <property type="match status" value="1"/>
</dbReference>
<dbReference type="InterPro" id="IPR009018">
    <property type="entry name" value="Signal_recog_particle_SRP9/14"/>
</dbReference>
<protein>
    <recommendedName>
        <fullName evidence="7">Signal recognition particle 14 kDa protein</fullName>
        <shortName evidence="7">SRP14</shortName>
    </recommendedName>
</protein>
<dbReference type="Pfam" id="PF02290">
    <property type="entry name" value="SRP14"/>
    <property type="match status" value="1"/>
</dbReference>